<dbReference type="GO" id="GO:0005576">
    <property type="term" value="C:extracellular region"/>
    <property type="evidence" value="ECO:0007669"/>
    <property type="project" value="UniProtKB-SubCell"/>
</dbReference>
<evidence type="ECO:0000256" key="7">
    <source>
        <dbReference type="ARBA" id="ARBA00022692"/>
    </source>
</evidence>
<keyword evidence="18" id="KW-1185">Reference proteome</keyword>
<keyword evidence="9 14" id="KW-1133">Transmembrane helix</keyword>
<dbReference type="STRING" id="37992.A0A4Z0YN55"/>
<evidence type="ECO:0000256" key="2">
    <source>
        <dbReference type="ARBA" id="ARBA00004589"/>
    </source>
</evidence>
<evidence type="ECO:0000256" key="5">
    <source>
        <dbReference type="ARBA" id="ARBA00022525"/>
    </source>
</evidence>
<keyword evidence="10 14" id="KW-0472">Membrane</keyword>
<dbReference type="AlphaFoldDB" id="A0A4Z0YN55"/>
<evidence type="ECO:0000256" key="6">
    <source>
        <dbReference type="ARBA" id="ARBA00022622"/>
    </source>
</evidence>
<feature type="region of interest" description="Disordered" evidence="13">
    <location>
        <begin position="121"/>
        <end position="179"/>
    </location>
</feature>
<keyword evidence="12" id="KW-0449">Lipoprotein</keyword>
<feature type="region of interest" description="Disordered" evidence="13">
    <location>
        <begin position="216"/>
        <end position="239"/>
    </location>
</feature>
<feature type="domain" description="CFEM" evidence="16">
    <location>
        <begin position="27"/>
        <end position="96"/>
    </location>
</feature>
<comment type="similarity">
    <text evidence="4">Belongs to the RBT5 family.</text>
</comment>
<evidence type="ECO:0000256" key="15">
    <source>
        <dbReference type="SAM" id="SignalP"/>
    </source>
</evidence>
<evidence type="ECO:0000313" key="18">
    <source>
        <dbReference type="Proteomes" id="UP000297716"/>
    </source>
</evidence>
<feature type="transmembrane region" description="Helical" evidence="14">
    <location>
        <begin position="187"/>
        <end position="210"/>
    </location>
</feature>
<reference evidence="17 18" key="1">
    <citation type="submission" date="2019-03" db="EMBL/GenBank/DDBJ databases">
        <title>Draft genome sequence of Xylaria hypoxylon DSM 108379, a ubiquitous saprotrophic-parasitic fungi on hardwood.</title>
        <authorList>
            <person name="Buettner E."/>
            <person name="Leonhardt S."/>
            <person name="Gebauer A.M."/>
            <person name="Liers C."/>
            <person name="Hofrichter M."/>
            <person name="Kellner H."/>
        </authorList>
    </citation>
    <scope>NUCLEOTIDE SEQUENCE [LARGE SCALE GENOMIC DNA]</scope>
    <source>
        <strain evidence="17 18">DSM 108379</strain>
    </source>
</reference>
<accession>A0A4Z0YN55</accession>
<proteinExistence type="inferred from homology"/>
<evidence type="ECO:0000256" key="13">
    <source>
        <dbReference type="SAM" id="MobiDB-lite"/>
    </source>
</evidence>
<keyword evidence="11" id="KW-1015">Disulfide bond</keyword>
<keyword evidence="8 15" id="KW-0732">Signal</keyword>
<sequence length="360" mass="37113">MRTFLLPAPLLFVLLLQTGSSLAVDNDFSSYPEGAQSCLYDSADAAGCSSGSSGAELNQCLCKNRNNFVYNTASCVAKKSPSDLNAVYETLSSNCAGTGVTLSVSKNAFLAAAVAATQTTSTLDPTSTLSPTSTLNPTSTPGPTSTLSPTLTSSASSTTTSTQTTSSSTNSPGQVSADSGLSTGTKIGIGVGLGFGAIVVALAAWFIWAYQRRRHSANSIDSNDRPRGGDGSSYGSAGAFAMSNESRHEYAHDNTQQGAVELAPAAWTPPARYTTPGYTGSEDKNGETAGVPLLAELGTGSETQQAAVELPTTAYLGYYERPSESRQGLVTPEGFSPGAYSQGDISPYTPSHSSDSRAYR</sequence>
<dbReference type="EMBL" id="SKBN01000168">
    <property type="protein sequence ID" value="TGJ81438.1"/>
    <property type="molecule type" value="Genomic_DNA"/>
</dbReference>
<dbReference type="Proteomes" id="UP000297716">
    <property type="component" value="Unassembled WGS sequence"/>
</dbReference>
<evidence type="ECO:0000256" key="14">
    <source>
        <dbReference type="SAM" id="Phobius"/>
    </source>
</evidence>
<evidence type="ECO:0000256" key="9">
    <source>
        <dbReference type="ARBA" id="ARBA00022989"/>
    </source>
</evidence>
<feature type="region of interest" description="Disordered" evidence="13">
    <location>
        <begin position="263"/>
        <end position="288"/>
    </location>
</feature>
<feature type="compositionally biased region" description="Low complexity" evidence="13">
    <location>
        <begin position="121"/>
        <end position="172"/>
    </location>
</feature>
<dbReference type="GO" id="GO:0071944">
    <property type="term" value="C:cell periphery"/>
    <property type="evidence" value="ECO:0007669"/>
    <property type="project" value="UniProtKB-ARBA"/>
</dbReference>
<evidence type="ECO:0000259" key="16">
    <source>
        <dbReference type="SMART" id="SM00747"/>
    </source>
</evidence>
<evidence type="ECO:0000256" key="12">
    <source>
        <dbReference type="ARBA" id="ARBA00023288"/>
    </source>
</evidence>
<protein>
    <recommendedName>
        <fullName evidence="16">CFEM domain-containing protein</fullName>
    </recommendedName>
</protein>
<dbReference type="PANTHER" id="PTHR15549">
    <property type="entry name" value="PAIRED IMMUNOGLOBULIN-LIKE TYPE 2 RECEPTOR"/>
    <property type="match status" value="1"/>
</dbReference>
<evidence type="ECO:0000256" key="8">
    <source>
        <dbReference type="ARBA" id="ARBA00022729"/>
    </source>
</evidence>
<evidence type="ECO:0000256" key="4">
    <source>
        <dbReference type="ARBA" id="ARBA00010031"/>
    </source>
</evidence>
<keyword evidence="6" id="KW-0325">Glycoprotein</keyword>
<evidence type="ECO:0000313" key="17">
    <source>
        <dbReference type="EMBL" id="TGJ81438.1"/>
    </source>
</evidence>
<dbReference type="InterPro" id="IPR008427">
    <property type="entry name" value="Extracellular_membr_CFEM_dom"/>
</dbReference>
<evidence type="ECO:0000256" key="11">
    <source>
        <dbReference type="ARBA" id="ARBA00023157"/>
    </source>
</evidence>
<dbReference type="SMART" id="SM00747">
    <property type="entry name" value="CFEM"/>
    <property type="match status" value="1"/>
</dbReference>
<keyword evidence="7 14" id="KW-0812">Transmembrane</keyword>
<dbReference type="GO" id="GO:0098552">
    <property type="term" value="C:side of membrane"/>
    <property type="evidence" value="ECO:0007669"/>
    <property type="project" value="UniProtKB-KW"/>
</dbReference>
<comment type="caution">
    <text evidence="17">The sequence shown here is derived from an EMBL/GenBank/DDBJ whole genome shotgun (WGS) entry which is preliminary data.</text>
</comment>
<dbReference type="PANTHER" id="PTHR15549:SF30">
    <property type="entry name" value="MID2 DOMAIN-CONTAINING PROTEIN"/>
    <property type="match status" value="1"/>
</dbReference>
<feature type="chain" id="PRO_5021410332" description="CFEM domain-containing protein" evidence="15">
    <location>
        <begin position="24"/>
        <end position="360"/>
    </location>
</feature>
<dbReference type="InterPro" id="IPR051694">
    <property type="entry name" value="Immunoregulatory_rcpt-like"/>
</dbReference>
<organism evidence="17 18">
    <name type="scientific">Xylaria hypoxylon</name>
    <dbReference type="NCBI Taxonomy" id="37992"/>
    <lineage>
        <taxon>Eukaryota</taxon>
        <taxon>Fungi</taxon>
        <taxon>Dikarya</taxon>
        <taxon>Ascomycota</taxon>
        <taxon>Pezizomycotina</taxon>
        <taxon>Sordariomycetes</taxon>
        <taxon>Xylariomycetidae</taxon>
        <taxon>Xylariales</taxon>
        <taxon>Xylariaceae</taxon>
        <taxon>Xylaria</taxon>
    </lineage>
</organism>
<comment type="subcellular location">
    <subcellularLocation>
        <location evidence="2">Membrane</location>
        <topology evidence="2">Lipid-anchor</topology>
        <topology evidence="2">GPI-anchor</topology>
    </subcellularLocation>
    <subcellularLocation>
        <location evidence="1">Membrane</location>
        <topology evidence="1">Single-pass membrane protein</topology>
    </subcellularLocation>
    <subcellularLocation>
        <location evidence="3">Secreted</location>
    </subcellularLocation>
</comment>
<evidence type="ECO:0000256" key="3">
    <source>
        <dbReference type="ARBA" id="ARBA00004613"/>
    </source>
</evidence>
<evidence type="ECO:0000256" key="1">
    <source>
        <dbReference type="ARBA" id="ARBA00004167"/>
    </source>
</evidence>
<keyword evidence="6" id="KW-0336">GPI-anchor</keyword>
<keyword evidence="5" id="KW-0964">Secreted</keyword>
<feature type="region of interest" description="Disordered" evidence="13">
    <location>
        <begin position="322"/>
        <end position="360"/>
    </location>
</feature>
<dbReference type="OrthoDB" id="5311469at2759"/>
<gene>
    <name evidence="17" type="ORF">E0Z10_g7317</name>
</gene>
<evidence type="ECO:0000256" key="10">
    <source>
        <dbReference type="ARBA" id="ARBA00023136"/>
    </source>
</evidence>
<feature type="signal peptide" evidence="15">
    <location>
        <begin position="1"/>
        <end position="23"/>
    </location>
</feature>
<name>A0A4Z0YN55_9PEZI</name>